<dbReference type="EMBL" id="JAVRQU010000001">
    <property type="protein sequence ID" value="KAK5707548.1"/>
    <property type="molecule type" value="Genomic_DNA"/>
</dbReference>
<keyword evidence="1" id="KW-0472">Membrane</keyword>
<keyword evidence="1" id="KW-1133">Transmembrane helix</keyword>
<evidence type="ECO:0000256" key="1">
    <source>
        <dbReference type="SAM" id="Phobius"/>
    </source>
</evidence>
<evidence type="ECO:0000313" key="2">
    <source>
        <dbReference type="EMBL" id="KAK5707548.1"/>
    </source>
</evidence>
<keyword evidence="1" id="KW-0812">Transmembrane</keyword>
<dbReference type="InterPro" id="IPR053018">
    <property type="entry name" value="Elsinochrome_Biosynth-Asso"/>
</dbReference>
<feature type="transmembrane region" description="Helical" evidence="1">
    <location>
        <begin position="254"/>
        <end position="272"/>
    </location>
</feature>
<protein>
    <submittedName>
        <fullName evidence="2">Uncharacterized protein</fullName>
    </submittedName>
</protein>
<feature type="transmembrane region" description="Helical" evidence="1">
    <location>
        <begin position="306"/>
        <end position="324"/>
    </location>
</feature>
<accession>A0AAN7WGW7</accession>
<evidence type="ECO:0000313" key="3">
    <source>
        <dbReference type="Proteomes" id="UP001310594"/>
    </source>
</evidence>
<dbReference type="Proteomes" id="UP001310594">
    <property type="component" value="Unassembled WGS sequence"/>
</dbReference>
<dbReference type="AlphaFoldDB" id="A0AAN7WGW7"/>
<feature type="transmembrane region" description="Helical" evidence="1">
    <location>
        <begin position="214"/>
        <end position="234"/>
    </location>
</feature>
<comment type="caution">
    <text evidence="2">The sequence shown here is derived from an EMBL/GenBank/DDBJ whole genome shotgun (WGS) entry which is preliminary data.</text>
</comment>
<proteinExistence type="predicted"/>
<dbReference type="PANTHER" id="PTHR37577:SF1">
    <property type="entry name" value="INTEGRAL MEMBRANE PROTEIN"/>
    <property type="match status" value="1"/>
</dbReference>
<name>A0AAN7WGW7_9PEZI</name>
<reference evidence="2" key="1">
    <citation type="submission" date="2023-08" db="EMBL/GenBank/DDBJ databases">
        <title>Black Yeasts Isolated from many extreme environments.</title>
        <authorList>
            <person name="Coleine C."/>
            <person name="Stajich J.E."/>
            <person name="Selbmann L."/>
        </authorList>
    </citation>
    <scope>NUCLEOTIDE SEQUENCE</scope>
    <source>
        <strain evidence="2">CCFEE 5810</strain>
    </source>
</reference>
<dbReference type="PANTHER" id="PTHR37577">
    <property type="entry name" value="INTEGRAL MEMBRANE PROTEIN"/>
    <property type="match status" value="1"/>
</dbReference>
<sequence>MSPAASCVQEFNTNGTYCSGSKFAADPDVAGVGVVSAFAITSILACVFSLIYLTWQLWKWNIWRRSSPEEKDNKDRAQSKFLEATIGACNDQQILTGMAYVLGAIGRKGISCDISAYHWNIVADMALISAATFMVTVAVSKSFFENRLLGLLRLSLMLVLAVRLYTISATNVPYPIPNLQTGGTTNTTTLVQPAACFASDSNTVHPEDPVAKNLITIVSCALIICVGTQFFLPLLTQMFPLGRFSRITYRRFSIIFYLVEWPVLGFGAYIIGRSCKSISDLRAYIDGTKILGNVNPENNIHTFGQYIPLVLLALLPLTMLESAFDHYKEKRAESVDAGLLQKILWLLVLGPDRGDYQVIKHSATEEGIPLGRLHAPGV</sequence>
<organism evidence="2 3">
    <name type="scientific">Elasticomyces elasticus</name>
    <dbReference type="NCBI Taxonomy" id="574655"/>
    <lineage>
        <taxon>Eukaryota</taxon>
        <taxon>Fungi</taxon>
        <taxon>Dikarya</taxon>
        <taxon>Ascomycota</taxon>
        <taxon>Pezizomycotina</taxon>
        <taxon>Dothideomycetes</taxon>
        <taxon>Dothideomycetidae</taxon>
        <taxon>Mycosphaerellales</taxon>
        <taxon>Teratosphaeriaceae</taxon>
        <taxon>Elasticomyces</taxon>
    </lineage>
</organism>
<feature type="transmembrane region" description="Helical" evidence="1">
    <location>
        <begin position="29"/>
        <end position="55"/>
    </location>
</feature>
<gene>
    <name evidence="2" type="ORF">LTR97_000085</name>
</gene>